<sequence>MEAAVFVPAHAPAAGDMKELAAYNRTKVLAVGERLLSLCQRPVTFEEALAELFCQYQLTMNFEQYVLVGSTVRSFLSWLKDRGELEVRFVENRLLWAAAQ</sequence>
<dbReference type="EMBL" id="VSSQ01040047">
    <property type="protein sequence ID" value="MPM93208.1"/>
    <property type="molecule type" value="Genomic_DNA"/>
</dbReference>
<comment type="caution">
    <text evidence="1">The sequence shown here is derived from an EMBL/GenBank/DDBJ whole genome shotgun (WGS) entry which is preliminary data.</text>
</comment>
<name>A0A645DVR0_9ZZZZ</name>
<gene>
    <name evidence="1" type="ORF">SDC9_140344</name>
</gene>
<dbReference type="AlphaFoldDB" id="A0A645DVR0"/>
<reference evidence="1" key="1">
    <citation type="submission" date="2019-08" db="EMBL/GenBank/DDBJ databases">
        <authorList>
            <person name="Kucharzyk K."/>
            <person name="Murdoch R.W."/>
            <person name="Higgins S."/>
            <person name="Loffler F."/>
        </authorList>
    </citation>
    <scope>NUCLEOTIDE SEQUENCE</scope>
</reference>
<evidence type="ECO:0000313" key="1">
    <source>
        <dbReference type="EMBL" id="MPM93208.1"/>
    </source>
</evidence>
<protein>
    <submittedName>
        <fullName evidence="1">Uncharacterized protein</fullName>
    </submittedName>
</protein>
<proteinExistence type="predicted"/>
<organism evidence="1">
    <name type="scientific">bioreactor metagenome</name>
    <dbReference type="NCBI Taxonomy" id="1076179"/>
    <lineage>
        <taxon>unclassified sequences</taxon>
        <taxon>metagenomes</taxon>
        <taxon>ecological metagenomes</taxon>
    </lineage>
</organism>
<accession>A0A645DVR0</accession>